<reference evidence="3 4" key="1">
    <citation type="submission" date="2016-10" db="EMBL/GenBank/DDBJ databases">
        <authorList>
            <person name="Varghese N."/>
            <person name="Submissions S."/>
        </authorList>
    </citation>
    <scope>NUCLEOTIDE SEQUENCE [LARGE SCALE GENOMIC DNA]</scope>
    <source>
        <strain evidence="1 4">WG2</strain>
        <strain evidence="2 3">WG5</strain>
    </source>
</reference>
<dbReference type="EMBL" id="FOHG01000012">
    <property type="protein sequence ID" value="SES93226.1"/>
    <property type="molecule type" value="Genomic_DNA"/>
</dbReference>
<accession>A0A1I0AG30</accession>
<dbReference type="Proteomes" id="UP000198612">
    <property type="component" value="Unassembled WGS sequence"/>
</dbReference>
<evidence type="ECO:0008006" key="5">
    <source>
        <dbReference type="Google" id="ProtNLM"/>
    </source>
</evidence>
<keyword evidence="4" id="KW-1185">Reference proteome</keyword>
<proteinExistence type="predicted"/>
<gene>
    <name evidence="1" type="ORF">SAMN04488598_11218</name>
    <name evidence="2" type="ORF">SAMN04515652_11218</name>
</gene>
<dbReference type="AlphaFoldDB" id="A0A1I0AG30"/>
<evidence type="ECO:0000313" key="4">
    <source>
        <dbReference type="Proteomes" id="UP000199519"/>
    </source>
</evidence>
<dbReference type="InterPro" id="IPR025031">
    <property type="entry name" value="DUF3919"/>
</dbReference>
<name>A0A1I0AG30_9FIRM</name>
<protein>
    <recommendedName>
        <fullName evidence="5">DUF3919 family protein</fullName>
    </recommendedName>
</protein>
<evidence type="ECO:0000313" key="3">
    <source>
        <dbReference type="Proteomes" id="UP000198612"/>
    </source>
</evidence>
<dbReference type="Proteomes" id="UP000199519">
    <property type="component" value="Unassembled WGS sequence"/>
</dbReference>
<evidence type="ECO:0000313" key="2">
    <source>
        <dbReference type="EMBL" id="SES93226.1"/>
    </source>
</evidence>
<sequence>MKKKVFISLIIIIFLIFSIQALFEYYGLNIEENKNIIIEDQQNFENIINANTPVEIEINDQRWGQTLISDPEVLFTFWKIFSNLNIYPGENISNKDLINGKVHFFDGKEKDFTLSNRFKLGDYYYGSREEEIEVKKLYNLINDHLNNKNNLVMMLKEAENVYLYTRNQYLDPDSKEIINLQDQKKSELIELIYQSEKIEYDNEFNKFILEEGYNPIYHLALSFDKKNKSEELIILSVLSEKYFATTDMNQTNRNIIYYKGNIFSFTSQLFTKNLINND</sequence>
<organism evidence="2 3">
    <name type="scientific">Halanaerobium congolense</name>
    <dbReference type="NCBI Taxonomy" id="54121"/>
    <lineage>
        <taxon>Bacteria</taxon>
        <taxon>Bacillati</taxon>
        <taxon>Bacillota</taxon>
        <taxon>Clostridia</taxon>
        <taxon>Halanaerobiales</taxon>
        <taxon>Halanaerobiaceae</taxon>
        <taxon>Halanaerobium</taxon>
    </lineage>
</organism>
<dbReference type="RefSeq" id="WP_089720005.1">
    <property type="nucleotide sequence ID" value="NZ_FNBJ01000012.1"/>
</dbReference>
<evidence type="ECO:0000313" key="1">
    <source>
        <dbReference type="EMBL" id="SDF43220.1"/>
    </source>
</evidence>
<dbReference type="EMBL" id="FNBJ01000012">
    <property type="protein sequence ID" value="SDF43220.1"/>
    <property type="molecule type" value="Genomic_DNA"/>
</dbReference>
<dbReference type="Pfam" id="PF13057">
    <property type="entry name" value="DUF3919"/>
    <property type="match status" value="1"/>
</dbReference>